<dbReference type="Proteomes" id="UP000324233">
    <property type="component" value="Chromosome"/>
</dbReference>
<keyword evidence="2" id="KW-1185">Reference proteome</keyword>
<name>A0A5B9WEN9_9BACT</name>
<dbReference type="KEGG" id="agv:OJF2_77280"/>
<evidence type="ECO:0000313" key="2">
    <source>
        <dbReference type="Proteomes" id="UP000324233"/>
    </source>
</evidence>
<dbReference type="AlphaFoldDB" id="A0A5B9WEN9"/>
<accession>A0A5B9WEN9</accession>
<organism evidence="1 2">
    <name type="scientific">Aquisphaera giovannonii</name>
    <dbReference type="NCBI Taxonomy" id="406548"/>
    <lineage>
        <taxon>Bacteria</taxon>
        <taxon>Pseudomonadati</taxon>
        <taxon>Planctomycetota</taxon>
        <taxon>Planctomycetia</taxon>
        <taxon>Isosphaerales</taxon>
        <taxon>Isosphaeraceae</taxon>
        <taxon>Aquisphaera</taxon>
    </lineage>
</organism>
<gene>
    <name evidence="1" type="ORF">OJF2_77280</name>
</gene>
<dbReference type="RefSeq" id="WP_168222293.1">
    <property type="nucleotide sequence ID" value="NZ_CP042997.1"/>
</dbReference>
<protein>
    <submittedName>
        <fullName evidence="1">DNA-damage-inducible protein D</fullName>
    </submittedName>
</protein>
<evidence type="ECO:0000313" key="1">
    <source>
        <dbReference type="EMBL" id="QEH39116.1"/>
    </source>
</evidence>
<dbReference type="EMBL" id="CP042997">
    <property type="protein sequence ID" value="QEH39116.1"/>
    <property type="molecule type" value="Genomic_DNA"/>
</dbReference>
<sequence length="57" mass="6563">MSDALQPIGGKSFEDLKQTNEHGAEYWSARDIQPLFGYGQWRRFENAIKKAQTSCEQ</sequence>
<proteinExistence type="predicted"/>
<reference evidence="1 2" key="1">
    <citation type="submission" date="2019-08" db="EMBL/GenBank/DDBJ databases">
        <title>Deep-cultivation of Planctomycetes and their phenomic and genomic characterization uncovers novel biology.</title>
        <authorList>
            <person name="Wiegand S."/>
            <person name="Jogler M."/>
            <person name="Boedeker C."/>
            <person name="Pinto D."/>
            <person name="Vollmers J."/>
            <person name="Rivas-Marin E."/>
            <person name="Kohn T."/>
            <person name="Peeters S.H."/>
            <person name="Heuer A."/>
            <person name="Rast P."/>
            <person name="Oberbeckmann S."/>
            <person name="Bunk B."/>
            <person name="Jeske O."/>
            <person name="Meyerdierks A."/>
            <person name="Storesund J.E."/>
            <person name="Kallscheuer N."/>
            <person name="Luecker S."/>
            <person name="Lage O.M."/>
            <person name="Pohl T."/>
            <person name="Merkel B.J."/>
            <person name="Hornburger P."/>
            <person name="Mueller R.-W."/>
            <person name="Bruemmer F."/>
            <person name="Labrenz M."/>
            <person name="Spormann A.M."/>
            <person name="Op den Camp H."/>
            <person name="Overmann J."/>
            <person name="Amann R."/>
            <person name="Jetten M.S.M."/>
            <person name="Mascher T."/>
            <person name="Medema M.H."/>
            <person name="Devos D.P."/>
            <person name="Kaster A.-K."/>
            <person name="Ovreas L."/>
            <person name="Rohde M."/>
            <person name="Galperin M.Y."/>
            <person name="Jogler C."/>
        </authorList>
    </citation>
    <scope>NUCLEOTIDE SEQUENCE [LARGE SCALE GENOMIC DNA]</scope>
    <source>
        <strain evidence="1 2">OJF2</strain>
    </source>
</reference>